<keyword evidence="1" id="KW-1133">Transmembrane helix</keyword>
<comment type="caution">
    <text evidence="3">The sequence shown here is derived from an EMBL/GenBank/DDBJ whole genome shotgun (WGS) entry which is preliminary data.</text>
</comment>
<dbReference type="EMBL" id="JAHJDP010000022">
    <property type="protein sequence ID" value="MBU2689965.1"/>
    <property type="molecule type" value="Genomic_DNA"/>
</dbReference>
<keyword evidence="3" id="KW-0808">Transferase</keyword>
<reference evidence="3" key="1">
    <citation type="submission" date="2021-05" db="EMBL/GenBank/DDBJ databases">
        <title>Energy efficiency and biological interactions define the core microbiome of deep oligotrophic groundwater.</title>
        <authorList>
            <person name="Mehrshad M."/>
            <person name="Lopez-Fernandez M."/>
            <person name="Bell E."/>
            <person name="Bernier-Latmani R."/>
            <person name="Bertilsson S."/>
            <person name="Dopson M."/>
        </authorList>
    </citation>
    <scope>NUCLEOTIDE SEQUENCE</scope>
    <source>
        <strain evidence="3">Modern_marine.mb.64</strain>
    </source>
</reference>
<keyword evidence="1" id="KW-0812">Transmembrane</keyword>
<dbReference type="InterPro" id="IPR013216">
    <property type="entry name" value="Methyltransf_11"/>
</dbReference>
<dbReference type="GO" id="GO:0032259">
    <property type="term" value="P:methylation"/>
    <property type="evidence" value="ECO:0007669"/>
    <property type="project" value="UniProtKB-KW"/>
</dbReference>
<dbReference type="Proteomes" id="UP000777784">
    <property type="component" value="Unassembled WGS sequence"/>
</dbReference>
<evidence type="ECO:0000313" key="4">
    <source>
        <dbReference type="Proteomes" id="UP000777784"/>
    </source>
</evidence>
<evidence type="ECO:0000313" key="3">
    <source>
        <dbReference type="EMBL" id="MBU2689965.1"/>
    </source>
</evidence>
<feature type="transmembrane region" description="Helical" evidence="1">
    <location>
        <begin position="86"/>
        <end position="119"/>
    </location>
</feature>
<dbReference type="SUPFAM" id="SSF158997">
    <property type="entry name" value="Trm112p-like"/>
    <property type="match status" value="1"/>
</dbReference>
<feature type="domain" description="Methyltransferase type 11" evidence="2">
    <location>
        <begin position="208"/>
        <end position="300"/>
    </location>
</feature>
<dbReference type="InterPro" id="IPR005651">
    <property type="entry name" value="Trm112-like"/>
</dbReference>
<protein>
    <submittedName>
        <fullName evidence="3">Methyltransferase domain-containing protein</fullName>
    </submittedName>
</protein>
<dbReference type="GO" id="GO:0008757">
    <property type="term" value="F:S-adenosylmethionine-dependent methyltransferase activity"/>
    <property type="evidence" value="ECO:0007669"/>
    <property type="project" value="InterPro"/>
</dbReference>
<evidence type="ECO:0000256" key="1">
    <source>
        <dbReference type="SAM" id="Phobius"/>
    </source>
</evidence>
<dbReference type="Pfam" id="PF08241">
    <property type="entry name" value="Methyltransf_11"/>
    <property type="match status" value="1"/>
</dbReference>
<dbReference type="AlphaFoldDB" id="A0A948W5G3"/>
<evidence type="ECO:0000259" key="2">
    <source>
        <dbReference type="Pfam" id="PF08241"/>
    </source>
</evidence>
<sequence>MQKRHWPSAVVCPSCKGDLEQEDAELHCTSCFAAYSIEDDIPCLCHPADRRTIDPTGIRIKSKSEAFQTITLNRSADTGFITAPRFFYLIYFALVICLITDFKWGALFILLGLFADWLFYRSRRSKILRAFGKNPLALLSLADHQAIDDLYRGQGLSQPTMEDWVKLAWGCGDGSNGSEASVHHQDNERYLDILRIYQGHPTPPRVVVDVGVNDGRAYYEFGIGRDQTFIGIDISHLILKRMIERIPDQTALQADGVCLPLRAESVDFLFCTETLEHLRDPEMAMDEFLRVLRPGGCLVIQSPNAHRLRNLNLFHNIILICSFFSDRLLQKKVIHENTWHTAATFHWDFSIQDYRRLVKDKGVRIKRLVSREFFFPQFLLTGNRCRFRAKERFFSHVPFLKYLGGDLVLVAEKIGRAATSDESLALRAKRDSAASEMSVVG</sequence>
<organism evidence="3 4">
    <name type="scientific">Eiseniibacteriota bacterium</name>
    <dbReference type="NCBI Taxonomy" id="2212470"/>
    <lineage>
        <taxon>Bacteria</taxon>
        <taxon>Candidatus Eiseniibacteriota</taxon>
    </lineage>
</organism>
<gene>
    <name evidence="3" type="ORF">KJ970_03495</name>
</gene>
<dbReference type="Gene3D" id="2.20.25.10">
    <property type="match status" value="1"/>
</dbReference>
<dbReference type="Pfam" id="PF03966">
    <property type="entry name" value="Trm112p"/>
    <property type="match status" value="1"/>
</dbReference>
<keyword evidence="1" id="KW-0472">Membrane</keyword>
<dbReference type="InterPro" id="IPR029063">
    <property type="entry name" value="SAM-dependent_MTases_sf"/>
</dbReference>
<dbReference type="SUPFAM" id="SSF53335">
    <property type="entry name" value="S-adenosyl-L-methionine-dependent methyltransferases"/>
    <property type="match status" value="1"/>
</dbReference>
<proteinExistence type="predicted"/>
<dbReference type="Gene3D" id="3.40.50.150">
    <property type="entry name" value="Vaccinia Virus protein VP39"/>
    <property type="match status" value="1"/>
</dbReference>
<accession>A0A948W5G3</accession>
<name>A0A948W5G3_UNCEI</name>
<keyword evidence="3" id="KW-0489">Methyltransferase</keyword>